<accession>A0A2K8NR93</accession>
<dbReference type="EMBL" id="CP024962">
    <property type="protein sequence ID" value="ATZ16307.1"/>
    <property type="molecule type" value="Genomic_DNA"/>
</dbReference>
<gene>
    <name evidence="1" type="ORF">EFREU_v1c02810</name>
</gene>
<evidence type="ECO:0000313" key="2">
    <source>
        <dbReference type="Proteomes" id="UP000232222"/>
    </source>
</evidence>
<dbReference type="KEGG" id="efr:EFREU_v1c02810"/>
<dbReference type="Proteomes" id="UP000232222">
    <property type="component" value="Chromosome"/>
</dbReference>
<reference evidence="1 2" key="1">
    <citation type="submission" date="2017-11" db="EMBL/GenBank/DDBJ databases">
        <title>Genome sequence of Entomoplasma freundtii BARC 318 (ATCC 51999).</title>
        <authorList>
            <person name="Lo W.-S."/>
            <person name="Gasparich G.E."/>
            <person name="Kuo C.-H."/>
        </authorList>
    </citation>
    <scope>NUCLEOTIDE SEQUENCE [LARGE SCALE GENOMIC DNA]</scope>
    <source>
        <strain evidence="1 2">BARC 318</strain>
    </source>
</reference>
<name>A0A2K8NR93_9MOLU</name>
<protein>
    <submittedName>
        <fullName evidence="1">Uncharacterized protein</fullName>
    </submittedName>
</protein>
<evidence type="ECO:0000313" key="1">
    <source>
        <dbReference type="EMBL" id="ATZ16307.1"/>
    </source>
</evidence>
<proteinExistence type="predicted"/>
<sequence length="179" mass="20602">MSLIKKRSLAFFIATLFVLAFLFIAVYGFGFKPKGEPIWNLGDLGSMTKIYDEMGEKFVGISYRLMVTAISISGIPIIMSLMLMVFINVTKINLEERYRLYFWLIWTIIGLVMVTIILMFSGELNFMIKMANYKEGIMNNNSNFVNYWNGGYFAGLIIFTLLPATIIFIPFAFKKKNKK</sequence>
<keyword evidence="2" id="KW-1185">Reference proteome</keyword>
<organism evidence="1 2">
    <name type="scientific">Entomoplasma freundtii</name>
    <dbReference type="NCBI Taxonomy" id="74700"/>
    <lineage>
        <taxon>Bacteria</taxon>
        <taxon>Bacillati</taxon>
        <taxon>Mycoplasmatota</taxon>
        <taxon>Mollicutes</taxon>
        <taxon>Entomoplasmatales</taxon>
        <taxon>Entomoplasmataceae</taxon>
        <taxon>Entomoplasma</taxon>
    </lineage>
</organism>
<dbReference type="RefSeq" id="WP_100609258.1">
    <property type="nucleotide sequence ID" value="NZ_CP024962.1"/>
</dbReference>
<dbReference type="AlphaFoldDB" id="A0A2K8NR93"/>